<accession>A0ABY4F9F8</accession>
<protein>
    <submittedName>
        <fullName evidence="3">T9SS type A sorting domain-containing protein</fullName>
    </submittedName>
</protein>
<proteinExistence type="predicted"/>
<reference evidence="3 4" key="1">
    <citation type="submission" date="2022-04" db="EMBL/GenBank/DDBJ databases">
        <title>Hymenobacter sp. isolated from the air.</title>
        <authorList>
            <person name="Won M."/>
            <person name="Lee C.-M."/>
            <person name="Woen H.-Y."/>
            <person name="Kwon S.-W."/>
        </authorList>
    </citation>
    <scope>NUCLEOTIDE SEQUENCE [LARGE SCALE GENOMIC DNA]</scope>
    <source>
        <strain evidence="4">5116 S-27</strain>
    </source>
</reference>
<evidence type="ECO:0000256" key="1">
    <source>
        <dbReference type="SAM" id="SignalP"/>
    </source>
</evidence>
<evidence type="ECO:0000313" key="3">
    <source>
        <dbReference type="EMBL" id="UOQ53060.1"/>
    </source>
</evidence>
<feature type="signal peptide" evidence="1">
    <location>
        <begin position="1"/>
        <end position="32"/>
    </location>
</feature>
<dbReference type="InterPro" id="IPR026444">
    <property type="entry name" value="Secre_tail"/>
</dbReference>
<dbReference type="EMBL" id="CP095049">
    <property type="protein sequence ID" value="UOQ53060.1"/>
    <property type="molecule type" value="Genomic_DNA"/>
</dbReference>
<evidence type="ECO:0000259" key="2">
    <source>
        <dbReference type="Pfam" id="PF18962"/>
    </source>
</evidence>
<evidence type="ECO:0000313" key="4">
    <source>
        <dbReference type="Proteomes" id="UP000831785"/>
    </source>
</evidence>
<dbReference type="NCBIfam" id="TIGR04183">
    <property type="entry name" value="Por_Secre_tail"/>
    <property type="match status" value="1"/>
</dbReference>
<name>A0ABY4F9F8_9BACT</name>
<keyword evidence="4" id="KW-1185">Reference proteome</keyword>
<gene>
    <name evidence="3" type="ORF">MUN80_25400</name>
</gene>
<feature type="chain" id="PRO_5045306577" evidence="1">
    <location>
        <begin position="33"/>
        <end position="581"/>
    </location>
</feature>
<dbReference type="Proteomes" id="UP000831785">
    <property type="component" value="Chromosome"/>
</dbReference>
<organism evidence="3 4">
    <name type="scientific">Hymenobacter cellulosivorans</name>
    <dbReference type="NCBI Taxonomy" id="2932249"/>
    <lineage>
        <taxon>Bacteria</taxon>
        <taxon>Pseudomonadati</taxon>
        <taxon>Bacteroidota</taxon>
        <taxon>Cytophagia</taxon>
        <taxon>Cytophagales</taxon>
        <taxon>Hymenobacteraceae</taxon>
        <taxon>Hymenobacter</taxon>
    </lineage>
</organism>
<feature type="domain" description="Secretion system C-terminal sorting" evidence="2">
    <location>
        <begin position="503"/>
        <end position="580"/>
    </location>
</feature>
<keyword evidence="1" id="KW-0732">Signal</keyword>
<dbReference type="RefSeq" id="WP_244717771.1">
    <property type="nucleotide sequence ID" value="NZ_CP095049.1"/>
</dbReference>
<dbReference type="Pfam" id="PF18962">
    <property type="entry name" value="Por_Secre_tail"/>
    <property type="match status" value="1"/>
</dbReference>
<sequence>MLLSTTPFLQAVKRCLLLCITALLLASSQLYAQAPTWQIAVVAGQVSGSGSSTVTYTDMDATGNLYLIGSFTGTVVFGSTSLTSTGKRDMFVAKWSPTSNSFVWAQRAGGTGEDSGYRVTVSGSSVYVTGQFASNVISFGPTTLANTDASGVTDDIFVAKLTDAGATASFTWAQKVGSTANDYLFALASNGPSIYILVEFTATLALGSTTLVPAGFSDGVLVKFTDIGISGRVEWAQPFVSPSEDSPSAIAVSGTSIYVAGDFEGQTLQLGPLQLTNSDPTGSTPDIFVAKLTDAGTNCSVVWAQRAGGQEREYIYDIAVNGTSVYLIGEFVGVTTGFGPIPLVATGRVNTLIAKLADAGSSANFIWAQQAGGSSADRPMSIVASGNAVYVAGYFSSPTMRFGSLALTNTGGDDLFVTQLLDAGASGSFSWVQHASGTRNESATGLQLQGTTLYMVGSTTSSLMTFGSQSMANPSGAQQGFLASLSIGPLASRNASLLAGLSVYPNPARTSALVILPSQTGLTQATVTLADAVGRIVRTGSTAFGSNGLRQQLPLAGLPAGYYIVIVQAGEARAVRTLLIE</sequence>